<sequence length="205" mass="23861">MPLIQDEDLPNIASMRMSQSKEVPQHIRIKNRRKRYLDLHPEYFGPSLELADPLLYDRLVRRFQTASEREAEGRAKGYSGTLEADLLRSEAKLEALQNPDQSSLFSYRRGENGEILAEEKDEVPLTKDKGFESWKEIMEQRFLAGNDTDFDYEKVDGAEEWDDIRLEEREREEEWFDGQTPEFVTSDGDDSDKSKLEGETGVQDF</sequence>
<gene>
    <name evidence="1" type="ORF">H2198_002393</name>
</gene>
<evidence type="ECO:0000313" key="2">
    <source>
        <dbReference type="Proteomes" id="UP001172386"/>
    </source>
</evidence>
<protein>
    <submittedName>
        <fullName evidence="1">Uncharacterized protein</fullName>
    </submittedName>
</protein>
<name>A0ACC3AE64_9EURO</name>
<organism evidence="1 2">
    <name type="scientific">Neophaeococcomyces mojaviensis</name>
    <dbReference type="NCBI Taxonomy" id="3383035"/>
    <lineage>
        <taxon>Eukaryota</taxon>
        <taxon>Fungi</taxon>
        <taxon>Dikarya</taxon>
        <taxon>Ascomycota</taxon>
        <taxon>Pezizomycotina</taxon>
        <taxon>Eurotiomycetes</taxon>
        <taxon>Chaetothyriomycetidae</taxon>
        <taxon>Chaetothyriales</taxon>
        <taxon>Chaetothyriales incertae sedis</taxon>
        <taxon>Neophaeococcomyces</taxon>
    </lineage>
</organism>
<dbReference type="Proteomes" id="UP001172386">
    <property type="component" value="Unassembled WGS sequence"/>
</dbReference>
<dbReference type="EMBL" id="JAPDRQ010000029">
    <property type="protein sequence ID" value="KAJ9660651.1"/>
    <property type="molecule type" value="Genomic_DNA"/>
</dbReference>
<comment type="caution">
    <text evidence="1">The sequence shown here is derived from an EMBL/GenBank/DDBJ whole genome shotgun (WGS) entry which is preliminary data.</text>
</comment>
<accession>A0ACC3AE64</accession>
<reference evidence="1" key="1">
    <citation type="submission" date="2022-10" db="EMBL/GenBank/DDBJ databases">
        <title>Culturing micro-colonial fungi from biological soil crusts in the Mojave desert and describing Neophaeococcomyces mojavensis, and introducing the new genera and species Taxawa tesnikishii.</title>
        <authorList>
            <person name="Kurbessoian T."/>
            <person name="Stajich J.E."/>
        </authorList>
    </citation>
    <scope>NUCLEOTIDE SEQUENCE</scope>
    <source>
        <strain evidence="1">JES_112</strain>
    </source>
</reference>
<proteinExistence type="predicted"/>
<keyword evidence="2" id="KW-1185">Reference proteome</keyword>
<evidence type="ECO:0000313" key="1">
    <source>
        <dbReference type="EMBL" id="KAJ9660651.1"/>
    </source>
</evidence>